<sequence>MDRKRSSAHSSGNGSSKPLSREALRKANHSLIERRRREKINHAFSELRGMVPGLGGGGEGMKGEFKLEVLEKTVEHMRALMNRLDFLESQTSRKTSHQVEEAKPGRKRKRLASSPTTTTTSSSSNPVVVSGRSRQAMSKTNGHSTRQILKEEKLNEETSESSDEEPLVGRFLPKNDETKTELRAAALPLPISTRSNITTTSPIPPNIINTQSHTHDHNHNPTHTRTHHTPVSFHLPLSRILNPSSPKRQPKPLSLSTFNSPTPSRTDSEATVLEEGLPSPGSDSGLGLGMVDGIAVRMDTIHDDRMIVDAARGDGDQPTPISSLALGHHQQTFQYNQNQFQSSTSRYPFPASATLSTSSTTDRNKKDLFLSTSTEMSPLSPFIIGTSSSYSSSLSRSKSNDNPNRRSPPSHTGHIFLPEPSPLLTPMIQRQSLTGLFELDPLSLPLALDRGSSAEDEGDNDINANVLPDHAHHAATGRPSTQVDEQEAANILLALSSPESMAPTPWHSASKGASPPSGFNLDVVEEQGSIEAEEGMTMKVDTDKNMDMDGNMDVERKEGDVHLVNVPRTSSVTSSARGGRLAKSARDFLNLRDDAFGFALTHVGCASKKRHP</sequence>
<feature type="compositionally biased region" description="Low complexity" evidence="1">
    <location>
        <begin position="113"/>
        <end position="130"/>
    </location>
</feature>
<feature type="compositionally biased region" description="Acidic residues" evidence="1">
    <location>
        <begin position="157"/>
        <end position="166"/>
    </location>
</feature>
<evidence type="ECO:0000313" key="4">
    <source>
        <dbReference type="Proteomes" id="UP000812966"/>
    </source>
</evidence>
<dbReference type="PANTHER" id="PTHR46266:SF4">
    <property type="entry name" value="TRANSCRIPTION FACTOR TT8"/>
    <property type="match status" value="1"/>
</dbReference>
<dbReference type="Pfam" id="PF00010">
    <property type="entry name" value="HLH"/>
    <property type="match status" value="1"/>
</dbReference>
<feature type="compositionally biased region" description="Basic and acidic residues" evidence="1">
    <location>
        <begin position="19"/>
        <end position="35"/>
    </location>
</feature>
<feature type="region of interest" description="Disordered" evidence="1">
    <location>
        <begin position="195"/>
        <end position="285"/>
    </location>
</feature>
<protein>
    <recommendedName>
        <fullName evidence="2">BHLH domain-containing protein</fullName>
    </recommendedName>
</protein>
<feature type="region of interest" description="Disordered" evidence="1">
    <location>
        <begin position="89"/>
        <end position="170"/>
    </location>
</feature>
<evidence type="ECO:0000259" key="2">
    <source>
        <dbReference type="PROSITE" id="PS50888"/>
    </source>
</evidence>
<proteinExistence type="predicted"/>
<feature type="domain" description="BHLH" evidence="2">
    <location>
        <begin position="24"/>
        <end position="80"/>
    </location>
</feature>
<feature type="compositionally biased region" description="Polar residues" evidence="1">
    <location>
        <begin position="400"/>
        <end position="410"/>
    </location>
</feature>
<dbReference type="Proteomes" id="UP000812966">
    <property type="component" value="Unassembled WGS sequence"/>
</dbReference>
<dbReference type="GO" id="GO:0046983">
    <property type="term" value="F:protein dimerization activity"/>
    <property type="evidence" value="ECO:0007669"/>
    <property type="project" value="InterPro"/>
</dbReference>
<dbReference type="InterPro" id="IPR036638">
    <property type="entry name" value="HLH_DNA-bd_sf"/>
</dbReference>
<organism evidence="3 4">
    <name type="scientific">Filobasidium floriforme</name>
    <dbReference type="NCBI Taxonomy" id="5210"/>
    <lineage>
        <taxon>Eukaryota</taxon>
        <taxon>Fungi</taxon>
        <taxon>Dikarya</taxon>
        <taxon>Basidiomycota</taxon>
        <taxon>Agaricomycotina</taxon>
        <taxon>Tremellomycetes</taxon>
        <taxon>Filobasidiales</taxon>
        <taxon>Filobasidiaceae</taxon>
        <taxon>Filobasidium</taxon>
    </lineage>
</organism>
<feature type="compositionally biased region" description="Polar residues" evidence="1">
    <location>
        <begin position="132"/>
        <end position="147"/>
    </location>
</feature>
<keyword evidence="4" id="KW-1185">Reference proteome</keyword>
<dbReference type="InterPro" id="IPR011598">
    <property type="entry name" value="bHLH_dom"/>
</dbReference>
<reference evidence="3" key="1">
    <citation type="submission" date="2020-04" db="EMBL/GenBank/DDBJ databases">
        <title>Analysis of mating type loci in Filobasidium floriforme.</title>
        <authorList>
            <person name="Nowrousian M."/>
        </authorList>
    </citation>
    <scope>NUCLEOTIDE SEQUENCE</scope>
    <source>
        <strain evidence="3">CBS 6242</strain>
    </source>
</reference>
<dbReference type="EMBL" id="JABELV010000184">
    <property type="protein sequence ID" value="KAG7528429.1"/>
    <property type="molecule type" value="Genomic_DNA"/>
</dbReference>
<feature type="region of interest" description="Disordered" evidence="1">
    <location>
        <begin position="390"/>
        <end position="422"/>
    </location>
</feature>
<feature type="compositionally biased region" description="Low complexity" evidence="1">
    <location>
        <begin position="195"/>
        <end position="210"/>
    </location>
</feature>
<dbReference type="PANTHER" id="PTHR46266">
    <property type="entry name" value="TRANSCRIPTION FACTOR TT8"/>
    <property type="match status" value="1"/>
</dbReference>
<dbReference type="OrthoDB" id="690068at2759"/>
<name>A0A8K0JL30_9TREE</name>
<feature type="compositionally biased region" description="Low complexity" evidence="1">
    <location>
        <begin position="351"/>
        <end position="361"/>
    </location>
</feature>
<dbReference type="Gene3D" id="4.10.280.10">
    <property type="entry name" value="Helix-loop-helix DNA-binding domain"/>
    <property type="match status" value="1"/>
</dbReference>
<comment type="caution">
    <text evidence="3">The sequence shown here is derived from an EMBL/GenBank/DDBJ whole genome shotgun (WGS) entry which is preliminary data.</text>
</comment>
<evidence type="ECO:0000256" key="1">
    <source>
        <dbReference type="SAM" id="MobiDB-lite"/>
    </source>
</evidence>
<dbReference type="AlphaFoldDB" id="A0A8K0JL30"/>
<gene>
    <name evidence="3" type="ORF">FFLO_06175</name>
</gene>
<dbReference type="SMART" id="SM00353">
    <property type="entry name" value="HLH"/>
    <property type="match status" value="1"/>
</dbReference>
<feature type="region of interest" description="Disordered" evidence="1">
    <location>
        <begin position="1"/>
        <end position="37"/>
    </location>
</feature>
<feature type="region of interest" description="Disordered" evidence="1">
    <location>
        <begin position="340"/>
        <end position="362"/>
    </location>
</feature>
<feature type="compositionally biased region" description="Polar residues" evidence="1">
    <location>
        <begin position="254"/>
        <end position="265"/>
    </location>
</feature>
<accession>A0A8K0JL30</accession>
<dbReference type="PROSITE" id="PS50888">
    <property type="entry name" value="BHLH"/>
    <property type="match status" value="1"/>
</dbReference>
<dbReference type="SUPFAM" id="SSF47459">
    <property type="entry name" value="HLH, helix-loop-helix DNA-binding domain"/>
    <property type="match status" value="1"/>
</dbReference>
<evidence type="ECO:0000313" key="3">
    <source>
        <dbReference type="EMBL" id="KAG7528429.1"/>
    </source>
</evidence>